<name>A0A137RIY3_9FLAO</name>
<dbReference type="RefSeq" id="WP_062621265.1">
    <property type="nucleotide sequence ID" value="NZ_JRWG01000003.1"/>
</dbReference>
<keyword evidence="1" id="KW-0812">Transmembrane</keyword>
<accession>A0A137RIY3</accession>
<reference evidence="2 3" key="2">
    <citation type="journal article" date="2016" name="Int. J. Syst. Evol. Microbiol.">
        <title>Vitellibacter aquimaris sp. nov., a marine bacterium isolated from seawater.</title>
        <authorList>
            <person name="Thevarajoo S."/>
            <person name="Selvaratnam C."/>
            <person name="Goh K.M."/>
            <person name="Hong K.W."/>
            <person name="Chan X.Y."/>
            <person name="Chan K.G."/>
            <person name="Chong C.S."/>
        </authorList>
    </citation>
    <scope>NUCLEOTIDE SEQUENCE [LARGE SCALE GENOMIC DNA]</scope>
    <source>
        <strain evidence="2 3">D-24</strain>
    </source>
</reference>
<dbReference type="STRING" id="1548749.LS48_06690"/>
<feature type="transmembrane region" description="Helical" evidence="1">
    <location>
        <begin position="69"/>
        <end position="89"/>
    </location>
</feature>
<evidence type="ECO:0000256" key="1">
    <source>
        <dbReference type="SAM" id="Phobius"/>
    </source>
</evidence>
<reference evidence="3" key="1">
    <citation type="submission" date="2014-10" db="EMBL/GenBank/DDBJ databases">
        <title>Genome sequencing of Vitellibacter sp. D-24.</title>
        <authorList>
            <person name="Thevarajoo S."/>
            <person name="Selvaratnam C."/>
            <person name="Goh K.M."/>
            <person name="Chong C.S."/>
        </authorList>
    </citation>
    <scope>NUCLEOTIDE SEQUENCE [LARGE SCALE GENOMIC DNA]</scope>
    <source>
        <strain evidence="3">D-24</strain>
    </source>
</reference>
<organism evidence="2 3">
    <name type="scientific">Aequorivita aquimaris</name>
    <dbReference type="NCBI Taxonomy" id="1548749"/>
    <lineage>
        <taxon>Bacteria</taxon>
        <taxon>Pseudomonadati</taxon>
        <taxon>Bacteroidota</taxon>
        <taxon>Flavobacteriia</taxon>
        <taxon>Flavobacteriales</taxon>
        <taxon>Flavobacteriaceae</taxon>
        <taxon>Aequorivita</taxon>
    </lineage>
</organism>
<feature type="transmembrane region" description="Helical" evidence="1">
    <location>
        <begin position="101"/>
        <end position="117"/>
    </location>
</feature>
<keyword evidence="3" id="KW-1185">Reference proteome</keyword>
<comment type="caution">
    <text evidence="2">The sequence shown here is derived from an EMBL/GenBank/DDBJ whole genome shotgun (WGS) entry which is preliminary data.</text>
</comment>
<feature type="transmembrane region" description="Helical" evidence="1">
    <location>
        <begin position="7"/>
        <end position="25"/>
    </location>
</feature>
<evidence type="ECO:0000313" key="3">
    <source>
        <dbReference type="Proteomes" id="UP000070138"/>
    </source>
</evidence>
<feature type="transmembrane region" description="Helical" evidence="1">
    <location>
        <begin position="45"/>
        <end position="62"/>
    </location>
</feature>
<gene>
    <name evidence="2" type="ORF">LS48_06690</name>
</gene>
<keyword evidence="1" id="KW-0472">Membrane</keyword>
<sequence length="121" mass="14257">MIRRLPLKWLHLYVLLSLGVFLYVQGLKYVSGIDNSWVFHHLNDFLTIPIVATLCLWGVWLVKKDFGICLNIFTILSLVALFSIFFEYYLPQQSHRYTSDIWDVVCYFLGGFIFWSLQKLG</sequence>
<evidence type="ECO:0000313" key="2">
    <source>
        <dbReference type="EMBL" id="KXO00149.1"/>
    </source>
</evidence>
<keyword evidence="1" id="KW-1133">Transmembrane helix</keyword>
<protein>
    <recommendedName>
        <fullName evidence="4">VanZ-like domain-containing protein</fullName>
    </recommendedName>
</protein>
<evidence type="ECO:0008006" key="4">
    <source>
        <dbReference type="Google" id="ProtNLM"/>
    </source>
</evidence>
<dbReference type="AlphaFoldDB" id="A0A137RIY3"/>
<dbReference type="EMBL" id="JRWG01000003">
    <property type="protein sequence ID" value="KXO00149.1"/>
    <property type="molecule type" value="Genomic_DNA"/>
</dbReference>
<dbReference type="OrthoDB" id="1447802at2"/>
<dbReference type="Proteomes" id="UP000070138">
    <property type="component" value="Unassembled WGS sequence"/>
</dbReference>
<proteinExistence type="predicted"/>